<evidence type="ECO:0000313" key="2">
    <source>
        <dbReference type="EMBL" id="KAK8029159.1"/>
    </source>
</evidence>
<evidence type="ECO:0000256" key="1">
    <source>
        <dbReference type="SAM" id="MobiDB-lite"/>
    </source>
</evidence>
<organism evidence="2 3">
    <name type="scientific">Apiospora marii</name>
    <dbReference type="NCBI Taxonomy" id="335849"/>
    <lineage>
        <taxon>Eukaryota</taxon>
        <taxon>Fungi</taxon>
        <taxon>Dikarya</taxon>
        <taxon>Ascomycota</taxon>
        <taxon>Pezizomycotina</taxon>
        <taxon>Sordariomycetes</taxon>
        <taxon>Xylariomycetidae</taxon>
        <taxon>Amphisphaeriales</taxon>
        <taxon>Apiosporaceae</taxon>
        <taxon>Apiospora</taxon>
    </lineage>
</organism>
<sequence length="134" mass="14837">MRAPRTTPPSGKYRETYVAFSAPSSAHTTTAARKKAIHQSANLSLQLSLPSRSLYFQPTKPPCRLPTNNNNLSRSPTPRRRRSSEKDAARAMKGAESWKPSFARQQSFSKEEQKRELQMTGLGGGKSAPGFSEK</sequence>
<accession>A0ABR1SD78</accession>
<protein>
    <submittedName>
        <fullName evidence="2">Uncharacterized protein</fullName>
    </submittedName>
</protein>
<feature type="compositionally biased region" description="Low complexity" evidence="1">
    <location>
        <begin position="65"/>
        <end position="76"/>
    </location>
</feature>
<comment type="caution">
    <text evidence="2">The sequence shown here is derived from an EMBL/GenBank/DDBJ whole genome shotgun (WGS) entry which is preliminary data.</text>
</comment>
<evidence type="ECO:0000313" key="3">
    <source>
        <dbReference type="Proteomes" id="UP001396898"/>
    </source>
</evidence>
<dbReference type="Proteomes" id="UP001396898">
    <property type="component" value="Unassembled WGS sequence"/>
</dbReference>
<proteinExistence type="predicted"/>
<feature type="region of interest" description="Disordered" evidence="1">
    <location>
        <begin position="56"/>
        <end position="134"/>
    </location>
</feature>
<name>A0ABR1SD78_9PEZI</name>
<reference evidence="2 3" key="1">
    <citation type="submission" date="2023-01" db="EMBL/GenBank/DDBJ databases">
        <title>Analysis of 21 Apiospora genomes using comparative genomics revels a genus with tremendous synthesis potential of carbohydrate active enzymes and secondary metabolites.</title>
        <authorList>
            <person name="Sorensen T."/>
        </authorList>
    </citation>
    <scope>NUCLEOTIDE SEQUENCE [LARGE SCALE GENOMIC DNA]</scope>
    <source>
        <strain evidence="2 3">CBS 20057</strain>
    </source>
</reference>
<dbReference type="EMBL" id="JAQQWI010000007">
    <property type="protein sequence ID" value="KAK8029159.1"/>
    <property type="molecule type" value="Genomic_DNA"/>
</dbReference>
<gene>
    <name evidence="2" type="ORF">PG991_006215</name>
</gene>
<keyword evidence="3" id="KW-1185">Reference proteome</keyword>